<dbReference type="Proteomes" id="UP000002028">
    <property type="component" value="Chromosome"/>
</dbReference>
<evidence type="ECO:0000313" key="3">
    <source>
        <dbReference type="Proteomes" id="UP000002028"/>
    </source>
</evidence>
<dbReference type="KEGG" id="sli:Slin_3744"/>
<evidence type="ECO:0000259" key="1">
    <source>
        <dbReference type="Pfam" id="PF13568"/>
    </source>
</evidence>
<organism evidence="2 3">
    <name type="scientific">Spirosoma linguale (strain ATCC 33905 / DSM 74 / LMG 10896 / Claus 1)</name>
    <dbReference type="NCBI Taxonomy" id="504472"/>
    <lineage>
        <taxon>Bacteria</taxon>
        <taxon>Pseudomonadati</taxon>
        <taxon>Bacteroidota</taxon>
        <taxon>Cytophagia</taxon>
        <taxon>Cytophagales</taxon>
        <taxon>Cytophagaceae</taxon>
        <taxon>Spirosoma</taxon>
    </lineage>
</organism>
<dbReference type="EMBL" id="CP001769">
    <property type="protein sequence ID" value="ADB39742.1"/>
    <property type="molecule type" value="Genomic_DNA"/>
</dbReference>
<keyword evidence="3" id="KW-1185">Reference proteome</keyword>
<protein>
    <recommendedName>
        <fullName evidence="1">Outer membrane protein beta-barrel domain-containing protein</fullName>
    </recommendedName>
</protein>
<dbReference type="InterPro" id="IPR025665">
    <property type="entry name" value="Beta-barrel_OMP_2"/>
</dbReference>
<name>D2QC07_SPILD</name>
<proteinExistence type="predicted"/>
<dbReference type="AlphaFoldDB" id="D2QC07"/>
<reference evidence="2 3" key="1">
    <citation type="journal article" date="2010" name="Stand. Genomic Sci.">
        <title>Complete genome sequence of Spirosoma linguale type strain (1).</title>
        <authorList>
            <person name="Lail K."/>
            <person name="Sikorski J."/>
            <person name="Saunders E."/>
            <person name="Lapidus A."/>
            <person name="Glavina Del Rio T."/>
            <person name="Copeland A."/>
            <person name="Tice H."/>
            <person name="Cheng J.-F."/>
            <person name="Lucas S."/>
            <person name="Nolan M."/>
            <person name="Bruce D."/>
            <person name="Goodwin L."/>
            <person name="Pitluck S."/>
            <person name="Ivanova N."/>
            <person name="Mavromatis K."/>
            <person name="Ovchinnikova G."/>
            <person name="Pati A."/>
            <person name="Chen A."/>
            <person name="Palaniappan K."/>
            <person name="Land M."/>
            <person name="Hauser L."/>
            <person name="Chang Y.-J."/>
            <person name="Jeffries C.D."/>
            <person name="Chain P."/>
            <person name="Brettin T."/>
            <person name="Detter J.C."/>
            <person name="Schuetze A."/>
            <person name="Rohde M."/>
            <person name="Tindall B.J."/>
            <person name="Goeker M."/>
            <person name="Bristow J."/>
            <person name="Eisen J.A."/>
            <person name="Markowitz V."/>
            <person name="Hugenholtz P."/>
            <person name="Kyrpides N.C."/>
            <person name="Klenk H.-P."/>
            <person name="Chen F."/>
        </authorList>
    </citation>
    <scope>NUCLEOTIDE SEQUENCE [LARGE SCALE GENOMIC DNA]</scope>
    <source>
        <strain evidence="3">ATCC 33905 / DSM 74 / LMG 10896 / Claus 1</strain>
    </source>
</reference>
<dbReference type="Pfam" id="PF13568">
    <property type="entry name" value="OMP_b-brl_2"/>
    <property type="match status" value="1"/>
</dbReference>
<sequence length="230" mass="25784">MLKSILLDVHLSMKRILLCCICLLTINLNCLGQRKIVWGAQAKLGTSTYEPVELGNSRESLLTYGAGIYADLAFSAHLSFRPQLGWLRKGFQQNTNLYSTGGQLIKVINTKLSYDYLPLDVTFVYRLRPDKVLKPFLQIGARGSVLIDNRVNLTSTTQPVGGTLDLDNFKRVTVGGLLGIGVEWKRFSLGLEANRDLSSYLNPPPISLFEDLKPKFRWYGISLSFQLQNP</sequence>
<dbReference type="HOGENOM" id="CLU_1204186_0_0_10"/>
<gene>
    <name evidence="2" type="ordered locus">Slin_3744</name>
</gene>
<evidence type="ECO:0000313" key="2">
    <source>
        <dbReference type="EMBL" id="ADB39742.1"/>
    </source>
</evidence>
<accession>D2QC07</accession>
<feature type="domain" description="Outer membrane protein beta-barrel" evidence="1">
    <location>
        <begin position="63"/>
        <end position="194"/>
    </location>
</feature>